<dbReference type="Proteomes" id="UP000231279">
    <property type="component" value="Unassembled WGS sequence"/>
</dbReference>
<evidence type="ECO:0000313" key="5">
    <source>
        <dbReference type="Proteomes" id="UP000231279"/>
    </source>
</evidence>
<dbReference type="SUPFAM" id="SSF50249">
    <property type="entry name" value="Nucleic acid-binding proteins"/>
    <property type="match status" value="1"/>
</dbReference>
<protein>
    <submittedName>
        <fullName evidence="4">Uncharacterized protein</fullName>
    </submittedName>
</protein>
<evidence type="ECO:0000313" key="4">
    <source>
        <dbReference type="EMBL" id="PIN18473.1"/>
    </source>
</evidence>
<evidence type="ECO:0000256" key="2">
    <source>
        <dbReference type="PROSITE-ProRule" id="PRU00252"/>
    </source>
</evidence>
<dbReference type="EMBL" id="NKXS01001454">
    <property type="protein sequence ID" value="PIN18473.1"/>
    <property type="molecule type" value="Genomic_DNA"/>
</dbReference>
<dbReference type="InterPro" id="IPR012340">
    <property type="entry name" value="NA-bd_OB-fold"/>
</dbReference>
<reference evidence="5" key="1">
    <citation type="journal article" date="2018" name="Gigascience">
        <title>Genome assembly of the Pink Ipe (Handroanthus impetiginosus, Bignoniaceae), a highly valued, ecologically keystone Neotropical timber forest tree.</title>
        <authorList>
            <person name="Silva-Junior O.B."/>
            <person name="Grattapaglia D."/>
            <person name="Novaes E."/>
            <person name="Collevatti R.G."/>
        </authorList>
    </citation>
    <scope>NUCLEOTIDE SEQUENCE [LARGE SCALE GENOMIC DNA]</scope>
    <source>
        <strain evidence="5">cv. UFG-1</strain>
    </source>
</reference>
<evidence type="ECO:0000256" key="3">
    <source>
        <dbReference type="SAM" id="MobiDB-lite"/>
    </source>
</evidence>
<dbReference type="OrthoDB" id="669963at2759"/>
<dbReference type="GO" id="GO:0006264">
    <property type="term" value="P:mitochondrial DNA replication"/>
    <property type="evidence" value="ECO:0007669"/>
    <property type="project" value="TreeGrafter"/>
</dbReference>
<keyword evidence="1 2" id="KW-0238">DNA-binding</keyword>
<proteinExistence type="predicted"/>
<dbReference type="PANTHER" id="PTHR10302:SF23">
    <property type="entry name" value="PROTEIN OSB4, CHLOROPLASTIC"/>
    <property type="match status" value="1"/>
</dbReference>
<feature type="compositionally biased region" description="Basic and acidic residues" evidence="3">
    <location>
        <begin position="347"/>
        <end position="359"/>
    </location>
</feature>
<dbReference type="GO" id="GO:0042645">
    <property type="term" value="C:mitochondrial nucleoid"/>
    <property type="evidence" value="ECO:0007669"/>
    <property type="project" value="TreeGrafter"/>
</dbReference>
<dbReference type="InterPro" id="IPR000424">
    <property type="entry name" value="Primosome_PriB/ssb"/>
</dbReference>
<sequence>MNLLSRIKLSAHLIFASASQAKRLFYFRPVTALQQCNFYSTKSAYGIQKTVKLTQPRTQKSTSFSQRIKKQTEQLTTVWPRPGEIPYQARVSNFVNLIGYVKIPVRFESASNGKHFATTVISVGINSNTTSLSIPIVFDGDLAHVVACHVKENDCVFVSGQLSLNPYPNIPLLSESLGKFHIVAENLNFVEGFQKTVVDKETEASFSRVEIDKPDKLHNDAYFSQKLREVFENVKANEPAATSESEIDEIIPEKVNERSVGRATRKKNGDQMLDLWRDLVKNPLQWWDYRNHKANGLVKEKFPDFKQKLTGESLWITSAPEWVLPGLGKLEFDVKDFKPKQMQGSEGRSETRKNDKLENSWKNLVENPDKWWDNRMKKKNPKAPDFRHKETGEALWLNNLPEWALSKIPPMKDGVKKMPAY</sequence>
<keyword evidence="5" id="KW-1185">Reference proteome</keyword>
<feature type="region of interest" description="Disordered" evidence="3">
    <location>
        <begin position="340"/>
        <end position="360"/>
    </location>
</feature>
<name>A0A2G9HM14_9LAMI</name>
<dbReference type="Gene3D" id="2.40.50.140">
    <property type="entry name" value="Nucleic acid-binding proteins"/>
    <property type="match status" value="1"/>
</dbReference>
<dbReference type="InterPro" id="IPR011344">
    <property type="entry name" value="ssDNA-bd"/>
</dbReference>
<gene>
    <name evidence="4" type="ORF">CDL12_08845</name>
</gene>
<comment type="caution">
    <text evidence="4">The sequence shown here is derived from an EMBL/GenBank/DDBJ whole genome shotgun (WGS) entry which is preliminary data.</text>
</comment>
<accession>A0A2G9HM14</accession>
<dbReference type="STRING" id="429701.A0A2G9HM14"/>
<organism evidence="4 5">
    <name type="scientific">Handroanthus impetiginosus</name>
    <dbReference type="NCBI Taxonomy" id="429701"/>
    <lineage>
        <taxon>Eukaryota</taxon>
        <taxon>Viridiplantae</taxon>
        <taxon>Streptophyta</taxon>
        <taxon>Embryophyta</taxon>
        <taxon>Tracheophyta</taxon>
        <taxon>Spermatophyta</taxon>
        <taxon>Magnoliopsida</taxon>
        <taxon>eudicotyledons</taxon>
        <taxon>Gunneridae</taxon>
        <taxon>Pentapetalae</taxon>
        <taxon>asterids</taxon>
        <taxon>lamiids</taxon>
        <taxon>Lamiales</taxon>
        <taxon>Bignoniaceae</taxon>
        <taxon>Crescentiina</taxon>
        <taxon>Tabebuia alliance</taxon>
        <taxon>Handroanthus</taxon>
    </lineage>
</organism>
<evidence type="ECO:0000256" key="1">
    <source>
        <dbReference type="ARBA" id="ARBA00023125"/>
    </source>
</evidence>
<dbReference type="GO" id="GO:0003697">
    <property type="term" value="F:single-stranded DNA binding"/>
    <property type="evidence" value="ECO:0007669"/>
    <property type="project" value="InterPro"/>
</dbReference>
<dbReference type="PANTHER" id="PTHR10302">
    <property type="entry name" value="SINGLE-STRANDED DNA-BINDING PROTEIN"/>
    <property type="match status" value="1"/>
</dbReference>
<dbReference type="AlphaFoldDB" id="A0A2G9HM14"/>
<dbReference type="PROSITE" id="PS50935">
    <property type="entry name" value="SSB"/>
    <property type="match status" value="1"/>
</dbReference>